<evidence type="ECO:0000256" key="1">
    <source>
        <dbReference type="SAM" id="MobiDB-lite"/>
    </source>
</evidence>
<dbReference type="EMBL" id="JBHTLN010000001">
    <property type="protein sequence ID" value="MFD1121858.1"/>
    <property type="molecule type" value="Genomic_DNA"/>
</dbReference>
<reference evidence="3" key="1">
    <citation type="journal article" date="2019" name="Int. J. Syst. Evol. Microbiol.">
        <title>The Global Catalogue of Microorganisms (GCM) 10K type strain sequencing project: providing services to taxonomists for standard genome sequencing and annotation.</title>
        <authorList>
            <consortium name="The Broad Institute Genomics Platform"/>
            <consortium name="The Broad Institute Genome Sequencing Center for Infectious Disease"/>
            <person name="Wu L."/>
            <person name="Ma J."/>
        </authorList>
    </citation>
    <scope>NUCLEOTIDE SEQUENCE [LARGE SCALE GENOMIC DNA]</scope>
    <source>
        <strain evidence="3">CCUG 58411</strain>
    </source>
</reference>
<gene>
    <name evidence="2" type="ORF">ACFQ2T_05035</name>
</gene>
<sequence>MDDLAEKRRQILAGLVTDDVSLADVARMFGKPDRQIKDMISNRKSFGAKVARSMEEFAIKNGYTNVYPYFFDGLSKQGENKEAIKREPHRSELVKPGMMVAGVKINSMEENLIKHYSRLSGTSQNIIDMMVNKLYSLEHPKDLAANPNNHSNGTKLPAKKI</sequence>
<evidence type="ECO:0008006" key="4">
    <source>
        <dbReference type="Google" id="ProtNLM"/>
    </source>
</evidence>
<proteinExistence type="predicted"/>
<feature type="region of interest" description="Disordered" evidence="1">
    <location>
        <begin position="142"/>
        <end position="161"/>
    </location>
</feature>
<evidence type="ECO:0000313" key="3">
    <source>
        <dbReference type="Proteomes" id="UP001597206"/>
    </source>
</evidence>
<organism evidence="2 3">
    <name type="scientific">Methylophilus flavus</name>
    <dbReference type="NCBI Taxonomy" id="640084"/>
    <lineage>
        <taxon>Bacteria</taxon>
        <taxon>Pseudomonadati</taxon>
        <taxon>Pseudomonadota</taxon>
        <taxon>Betaproteobacteria</taxon>
        <taxon>Nitrosomonadales</taxon>
        <taxon>Methylophilaceae</taxon>
        <taxon>Methylophilus</taxon>
    </lineage>
</organism>
<evidence type="ECO:0000313" key="2">
    <source>
        <dbReference type="EMBL" id="MFD1121858.1"/>
    </source>
</evidence>
<name>A0ABW3PBQ7_9PROT</name>
<dbReference type="RefSeq" id="WP_379031352.1">
    <property type="nucleotide sequence ID" value="NZ_JBHTLN010000001.1"/>
</dbReference>
<dbReference type="Proteomes" id="UP001597206">
    <property type="component" value="Unassembled WGS sequence"/>
</dbReference>
<comment type="caution">
    <text evidence="2">The sequence shown here is derived from an EMBL/GenBank/DDBJ whole genome shotgun (WGS) entry which is preliminary data.</text>
</comment>
<keyword evidence="3" id="KW-1185">Reference proteome</keyword>
<accession>A0ABW3PBQ7</accession>
<protein>
    <recommendedName>
        <fullName evidence="4">Transcriptional regulator</fullName>
    </recommendedName>
</protein>